<dbReference type="PANTHER" id="PTHR47385">
    <property type="entry name" value="CALPONIN"/>
    <property type="match status" value="1"/>
</dbReference>
<dbReference type="STRING" id="212602.A0A420I0X4"/>
<dbReference type="AlphaFoldDB" id="A0A420I0X4"/>
<dbReference type="PROSITE" id="PS50021">
    <property type="entry name" value="CH"/>
    <property type="match status" value="1"/>
</dbReference>
<dbReference type="GO" id="GO:0051015">
    <property type="term" value="F:actin filament binding"/>
    <property type="evidence" value="ECO:0007669"/>
    <property type="project" value="TreeGrafter"/>
</dbReference>
<feature type="compositionally biased region" description="Basic and acidic residues" evidence="1">
    <location>
        <begin position="601"/>
        <end position="619"/>
    </location>
</feature>
<reference evidence="3 4" key="1">
    <citation type="journal article" date="2018" name="BMC Genomics">
        <title>Comparative genome analyses reveal sequence features reflecting distinct modes of host-adaptation between dicot and monocot powdery mildew.</title>
        <authorList>
            <person name="Wu Y."/>
            <person name="Ma X."/>
            <person name="Pan Z."/>
            <person name="Kale S.D."/>
            <person name="Song Y."/>
            <person name="King H."/>
            <person name="Zhang Q."/>
            <person name="Presley C."/>
            <person name="Deng X."/>
            <person name="Wei C.I."/>
            <person name="Xiao S."/>
        </authorList>
    </citation>
    <scope>NUCLEOTIDE SEQUENCE [LARGE SCALE GENOMIC DNA]</scope>
    <source>
        <strain evidence="3">UMSG2</strain>
    </source>
</reference>
<dbReference type="Pfam" id="PF00307">
    <property type="entry name" value="CH"/>
    <property type="match status" value="1"/>
</dbReference>
<dbReference type="SMART" id="SM00033">
    <property type="entry name" value="CH"/>
    <property type="match status" value="1"/>
</dbReference>
<dbReference type="InterPro" id="IPR003096">
    <property type="entry name" value="SM22_calponin"/>
</dbReference>
<dbReference type="SUPFAM" id="SSF47576">
    <property type="entry name" value="Calponin-homology domain, CH-domain"/>
    <property type="match status" value="1"/>
</dbReference>
<evidence type="ECO:0000259" key="2">
    <source>
        <dbReference type="PROSITE" id="PS50021"/>
    </source>
</evidence>
<dbReference type="PANTHER" id="PTHR47385:SF14">
    <property type="entry name" value="TRANSGELIN"/>
    <property type="match status" value="1"/>
</dbReference>
<feature type="compositionally biased region" description="Polar residues" evidence="1">
    <location>
        <begin position="144"/>
        <end position="153"/>
    </location>
</feature>
<evidence type="ECO:0000313" key="3">
    <source>
        <dbReference type="EMBL" id="RKF63328.1"/>
    </source>
</evidence>
<dbReference type="Proteomes" id="UP000286134">
    <property type="component" value="Unassembled WGS sequence"/>
</dbReference>
<dbReference type="GO" id="GO:0015629">
    <property type="term" value="C:actin cytoskeleton"/>
    <property type="evidence" value="ECO:0007669"/>
    <property type="project" value="TreeGrafter"/>
</dbReference>
<dbReference type="PRINTS" id="PR00888">
    <property type="entry name" value="SM22CALPONIN"/>
</dbReference>
<dbReference type="OrthoDB" id="21595at2759"/>
<dbReference type="EMBL" id="MCFK01002630">
    <property type="protein sequence ID" value="RKF63328.1"/>
    <property type="molecule type" value="Genomic_DNA"/>
</dbReference>
<feature type="region of interest" description="Disordered" evidence="1">
    <location>
        <begin position="136"/>
        <end position="196"/>
    </location>
</feature>
<evidence type="ECO:0000256" key="1">
    <source>
        <dbReference type="SAM" id="MobiDB-lite"/>
    </source>
</evidence>
<organism evidence="3 4">
    <name type="scientific">Erysiphe neolycopersici</name>
    <dbReference type="NCBI Taxonomy" id="212602"/>
    <lineage>
        <taxon>Eukaryota</taxon>
        <taxon>Fungi</taxon>
        <taxon>Dikarya</taxon>
        <taxon>Ascomycota</taxon>
        <taxon>Pezizomycotina</taxon>
        <taxon>Leotiomycetes</taxon>
        <taxon>Erysiphales</taxon>
        <taxon>Erysiphaceae</taxon>
        <taxon>Erysiphe</taxon>
    </lineage>
</organism>
<dbReference type="GO" id="GO:0007015">
    <property type="term" value="P:actin filament organization"/>
    <property type="evidence" value="ECO:0007669"/>
    <property type="project" value="TreeGrafter"/>
</dbReference>
<name>A0A420I0X4_9PEZI</name>
<gene>
    <name evidence="3" type="ORF">OnM2_026015</name>
</gene>
<dbReference type="InterPro" id="IPR050606">
    <property type="entry name" value="Calponin-like"/>
</dbReference>
<keyword evidence="4" id="KW-1185">Reference proteome</keyword>
<feature type="compositionally biased region" description="Low complexity" evidence="1">
    <location>
        <begin position="156"/>
        <end position="175"/>
    </location>
</feature>
<dbReference type="Gene3D" id="1.10.418.10">
    <property type="entry name" value="Calponin-like domain"/>
    <property type="match status" value="1"/>
</dbReference>
<feature type="compositionally biased region" description="Polar residues" evidence="1">
    <location>
        <begin position="178"/>
        <end position="191"/>
    </location>
</feature>
<feature type="domain" description="Calponin-homology (CH)" evidence="2">
    <location>
        <begin position="20"/>
        <end position="127"/>
    </location>
</feature>
<accession>A0A420I0X4</accession>
<proteinExistence type="predicted"/>
<dbReference type="InterPro" id="IPR036872">
    <property type="entry name" value="CH_dom_sf"/>
</dbReference>
<feature type="region of interest" description="Disordered" evidence="1">
    <location>
        <begin position="601"/>
        <end position="673"/>
    </location>
</feature>
<sequence length="673" mass="75989">MPSTYIHKDLRMLRSDRYTPAAANETRAFIEECLGERLSSGDLLEVLKDGVALCKLVNQAVPGTIRFKANAQMPFVQMENISLFLEACKNNPFNLQSHDIFLTIDLYESKDPAQVLQCLGAFSRALHRIDPVRFPNPIGARSRMSPQATSTLAFRSHSSQGRNSSSMSNASSNHSLDTKYTSTNSKTSDSSYGGDVNLKNLSGTPILAGINNSGKRVNEKTLSPPWNIVQYGYIGGASQGNLGVSFGGRRQITSVGPYVPNISERENRQRQKTLKIELSRVKSEEFKKQQQEQASIEEENSGTAEALRWAEETEKIRRQKTSNDKEENRIFQQRKVGMRQEDEHKTKPELRNRRSWANTHGLTQLRTRYSSKSLAEDFFDNRTENPESNRVKELERELQLAREREREYERNRSAKVLLQSGKNSGQDFAVRYITEHQMKPFVNESIVTSNKKILDYRQFEEHNISEKQKVVSNSTLDLYESYNSPIVGCESPKNLPRPLPEISSPFRILKQKTGSRPLPDPVKYATLSSKNYTSNNFPGTNHNLPWQSKTSAIYTTDINPSVGNSDSKLMDERQKRSQTPVKVGSWAAKSLLEREMEMERQRQQEWEESQRELKGKVPDVCDGVDGIGGGINGRWDVGQWAGYTGGDSQNKSMQGIGGGKRQVVGPRPPPISR</sequence>
<comment type="caution">
    <text evidence="3">The sequence shown here is derived from an EMBL/GenBank/DDBJ whole genome shotgun (WGS) entry which is preliminary data.</text>
</comment>
<protein>
    <submittedName>
        <fullName evidence="3">Putative calponin-like protein</fullName>
    </submittedName>
</protein>
<feature type="region of interest" description="Disordered" evidence="1">
    <location>
        <begin position="563"/>
        <end position="583"/>
    </location>
</feature>
<dbReference type="InterPro" id="IPR001715">
    <property type="entry name" value="CH_dom"/>
</dbReference>
<evidence type="ECO:0000313" key="4">
    <source>
        <dbReference type="Proteomes" id="UP000286134"/>
    </source>
</evidence>